<dbReference type="Pfam" id="PF14257">
    <property type="entry name" value="DUF4349"/>
    <property type="match status" value="1"/>
</dbReference>
<evidence type="ECO:0000313" key="4">
    <source>
        <dbReference type="Proteomes" id="UP000324781"/>
    </source>
</evidence>
<gene>
    <name evidence="3" type="ORF">SAMN05444373_10793</name>
</gene>
<name>A0A1M6KGQ4_9FIRM</name>
<proteinExistence type="predicted"/>
<keyword evidence="1" id="KW-0812">Transmembrane</keyword>
<organism evidence="3 4">
    <name type="scientific">Thermoclostridium caenicola</name>
    <dbReference type="NCBI Taxonomy" id="659425"/>
    <lineage>
        <taxon>Bacteria</taxon>
        <taxon>Bacillati</taxon>
        <taxon>Bacillota</taxon>
        <taxon>Clostridia</taxon>
        <taxon>Eubacteriales</taxon>
        <taxon>Oscillospiraceae</taxon>
        <taxon>Thermoclostridium</taxon>
    </lineage>
</organism>
<dbReference type="InterPro" id="IPR025645">
    <property type="entry name" value="DUF4349"/>
</dbReference>
<dbReference type="OrthoDB" id="2162337at2"/>
<sequence>MKHFPAKSYGKGFMAALGIVLVLFLLFTAFGRVPDEDNYASDQNAAPVYAGSTGSYFVKAEPQARSVQAPSAVSKNAASYGGIGYGQDEVKVTFTEEIADGALPTDRKIIKEGRAFLETRDFEQSMAAIDEMIAQSGGFIEEKNVRGSSYSANALRHATIVFRVPSQQFEAIMENMGSVGVVTQSSTSGTDITDQYIDYETRLRNLKMQEETLLDILSRAEKLEDVITLESRISDVRYEIESIENKLKNYDRLVQYSRITVELEEVVEITPAAPVARTLGDRLGHAFRTAIESFVDELENFLVWLVYNWILLLLILVLALVVILIVKRRKRKKHAKAAGIVPGSPDDEKPQD</sequence>
<evidence type="ECO:0000313" key="3">
    <source>
        <dbReference type="EMBL" id="SHJ58125.1"/>
    </source>
</evidence>
<evidence type="ECO:0000259" key="2">
    <source>
        <dbReference type="Pfam" id="PF14257"/>
    </source>
</evidence>
<evidence type="ECO:0000256" key="1">
    <source>
        <dbReference type="SAM" id="Phobius"/>
    </source>
</evidence>
<dbReference type="EMBL" id="FQZP01000079">
    <property type="protein sequence ID" value="SHJ58125.1"/>
    <property type="molecule type" value="Genomic_DNA"/>
</dbReference>
<keyword evidence="4" id="KW-1185">Reference proteome</keyword>
<dbReference type="AlphaFoldDB" id="A0A1M6KGQ4"/>
<keyword evidence="1" id="KW-0472">Membrane</keyword>
<dbReference type="RefSeq" id="WP_149679692.1">
    <property type="nucleotide sequence ID" value="NZ_FQZP01000079.1"/>
</dbReference>
<dbReference type="Proteomes" id="UP000324781">
    <property type="component" value="Unassembled WGS sequence"/>
</dbReference>
<feature type="transmembrane region" description="Helical" evidence="1">
    <location>
        <begin position="301"/>
        <end position="326"/>
    </location>
</feature>
<feature type="domain" description="DUF4349" evidence="2">
    <location>
        <begin position="107"/>
        <end position="322"/>
    </location>
</feature>
<reference evidence="3 4" key="1">
    <citation type="submission" date="2016-11" db="EMBL/GenBank/DDBJ databases">
        <authorList>
            <person name="Varghese N."/>
            <person name="Submissions S."/>
        </authorList>
    </citation>
    <scope>NUCLEOTIDE SEQUENCE [LARGE SCALE GENOMIC DNA]</scope>
    <source>
        <strain evidence="3 4">DSM 19027</strain>
    </source>
</reference>
<protein>
    <recommendedName>
        <fullName evidence="2">DUF4349 domain-containing protein</fullName>
    </recommendedName>
</protein>
<keyword evidence="1" id="KW-1133">Transmembrane helix</keyword>
<accession>A0A1M6KGQ4</accession>